<reference evidence="2" key="2">
    <citation type="journal article" date="2015" name="Data Brief">
        <title>Shoot transcriptome of the giant reed, Arundo donax.</title>
        <authorList>
            <person name="Barrero R.A."/>
            <person name="Guerrero F.D."/>
            <person name="Moolhuijzen P."/>
            <person name="Goolsby J.A."/>
            <person name="Tidwell J."/>
            <person name="Bellgard S.E."/>
            <person name="Bellgard M.I."/>
        </authorList>
    </citation>
    <scope>NUCLEOTIDE SEQUENCE</scope>
    <source>
        <tissue evidence="2">Shoot tissue taken approximately 20 cm above the soil surface</tissue>
    </source>
</reference>
<dbReference type="EMBL" id="GBRH01200780">
    <property type="protein sequence ID" value="JAD97115.1"/>
    <property type="molecule type" value="Transcribed_RNA"/>
</dbReference>
<sequence>MQVFDKFMYPFSYDTPMQTAKQNLRTVYTTTVNIVGLLLLLCDYFKLVQIN</sequence>
<proteinExistence type="predicted"/>
<evidence type="ECO:0000313" key="2">
    <source>
        <dbReference type="EMBL" id="JAD97115.1"/>
    </source>
</evidence>
<accession>A0A0A9EH20</accession>
<dbReference type="AlphaFoldDB" id="A0A0A9EH20"/>
<protein>
    <submittedName>
        <fullName evidence="2">Uncharacterized protein</fullName>
    </submittedName>
</protein>
<keyword evidence="1" id="KW-0472">Membrane</keyword>
<name>A0A0A9EH20_ARUDO</name>
<feature type="transmembrane region" description="Helical" evidence="1">
    <location>
        <begin position="26"/>
        <end position="45"/>
    </location>
</feature>
<reference evidence="2" key="1">
    <citation type="submission" date="2014-09" db="EMBL/GenBank/DDBJ databases">
        <authorList>
            <person name="Magalhaes I.L.F."/>
            <person name="Oliveira U."/>
            <person name="Santos F.R."/>
            <person name="Vidigal T.H.D.A."/>
            <person name="Brescovit A.D."/>
            <person name="Santos A.J."/>
        </authorList>
    </citation>
    <scope>NUCLEOTIDE SEQUENCE</scope>
    <source>
        <tissue evidence="2">Shoot tissue taken approximately 20 cm above the soil surface</tissue>
    </source>
</reference>
<evidence type="ECO:0000256" key="1">
    <source>
        <dbReference type="SAM" id="Phobius"/>
    </source>
</evidence>
<keyword evidence="1" id="KW-0812">Transmembrane</keyword>
<keyword evidence="1" id="KW-1133">Transmembrane helix</keyword>
<organism evidence="2">
    <name type="scientific">Arundo donax</name>
    <name type="common">Giant reed</name>
    <name type="synonym">Donax arundinaceus</name>
    <dbReference type="NCBI Taxonomy" id="35708"/>
    <lineage>
        <taxon>Eukaryota</taxon>
        <taxon>Viridiplantae</taxon>
        <taxon>Streptophyta</taxon>
        <taxon>Embryophyta</taxon>
        <taxon>Tracheophyta</taxon>
        <taxon>Spermatophyta</taxon>
        <taxon>Magnoliopsida</taxon>
        <taxon>Liliopsida</taxon>
        <taxon>Poales</taxon>
        <taxon>Poaceae</taxon>
        <taxon>PACMAD clade</taxon>
        <taxon>Arundinoideae</taxon>
        <taxon>Arundineae</taxon>
        <taxon>Arundo</taxon>
    </lineage>
</organism>